<dbReference type="EMBL" id="ADAS02000004">
    <property type="protein sequence ID" value="OAV99051.1"/>
    <property type="molecule type" value="Genomic_DNA"/>
</dbReference>
<gene>
    <name evidence="3" type="ORF">PTTG_02411</name>
</gene>
<dbReference type="Proteomes" id="UP000005240">
    <property type="component" value="Unassembled WGS sequence"/>
</dbReference>
<sequence length="113" mass="12764">MLHFIRTLFSVTLVLALTVGGYPIQSALLQDGPIKGLGRRFHSIRPHASAPRPWVKTARSLVHKAPRDLHTETRTSQPMPRSPRRDVASSGQTTGWSNPRPWVRRDEFISSMK</sequence>
<reference evidence="3" key="1">
    <citation type="submission" date="2009-11" db="EMBL/GenBank/DDBJ databases">
        <authorList>
            <consortium name="The Broad Institute Genome Sequencing Platform"/>
            <person name="Ward D."/>
            <person name="Feldgarden M."/>
            <person name="Earl A."/>
            <person name="Young S.K."/>
            <person name="Zeng Q."/>
            <person name="Koehrsen M."/>
            <person name="Alvarado L."/>
            <person name="Berlin A."/>
            <person name="Bochicchio J."/>
            <person name="Borenstein D."/>
            <person name="Chapman S.B."/>
            <person name="Chen Z."/>
            <person name="Engels R."/>
            <person name="Freedman E."/>
            <person name="Gellesch M."/>
            <person name="Goldberg J."/>
            <person name="Griggs A."/>
            <person name="Gujja S."/>
            <person name="Heilman E."/>
            <person name="Heiman D."/>
            <person name="Hepburn T."/>
            <person name="Howarth C."/>
            <person name="Jen D."/>
            <person name="Larson L."/>
            <person name="Lewis B."/>
            <person name="Mehta T."/>
            <person name="Park D."/>
            <person name="Pearson M."/>
            <person name="Roberts A."/>
            <person name="Saif S."/>
            <person name="Shea T."/>
            <person name="Shenoy N."/>
            <person name="Sisk P."/>
            <person name="Stolte C."/>
            <person name="Sykes S."/>
            <person name="Thomson T."/>
            <person name="Walk T."/>
            <person name="White J."/>
            <person name="Yandava C."/>
            <person name="Izard J."/>
            <person name="Baranova O.V."/>
            <person name="Blanton J.M."/>
            <person name="Tanner A.C."/>
            <person name="Dewhirst F.E."/>
            <person name="Haas B."/>
            <person name="Nusbaum C."/>
            <person name="Birren B."/>
        </authorList>
    </citation>
    <scope>NUCLEOTIDE SEQUENCE [LARGE SCALE GENOMIC DNA]</scope>
    <source>
        <strain evidence="3">1-1 BBBD Race 1</strain>
    </source>
</reference>
<evidence type="ECO:0000256" key="1">
    <source>
        <dbReference type="SAM" id="MobiDB-lite"/>
    </source>
</evidence>
<dbReference type="OMA" id="RDLHTET"/>
<dbReference type="AlphaFoldDB" id="A0A0C4ENR4"/>
<reference evidence="4 5" key="3">
    <citation type="journal article" date="2017" name="G3 (Bethesda)">
        <title>Comparative analysis highlights variable genome content of wheat rusts and divergence of the mating loci.</title>
        <authorList>
            <person name="Cuomo C.A."/>
            <person name="Bakkeren G."/>
            <person name="Khalil H.B."/>
            <person name="Panwar V."/>
            <person name="Joly D."/>
            <person name="Linning R."/>
            <person name="Sakthikumar S."/>
            <person name="Song X."/>
            <person name="Adiconis X."/>
            <person name="Fan L."/>
            <person name="Goldberg J.M."/>
            <person name="Levin J.Z."/>
            <person name="Young S."/>
            <person name="Zeng Q."/>
            <person name="Anikster Y."/>
            <person name="Bruce M."/>
            <person name="Wang M."/>
            <person name="Yin C."/>
            <person name="McCallum B."/>
            <person name="Szabo L.J."/>
            <person name="Hulbert S."/>
            <person name="Chen X."/>
            <person name="Fellers J.P."/>
        </authorList>
    </citation>
    <scope>NUCLEOTIDE SEQUENCE</scope>
    <source>
        <strain evidence="5">Isolate 1-1 / race 1 (BBBD)</strain>
        <strain evidence="4">isolate 1-1 / race 1 (BBBD)</strain>
    </source>
</reference>
<accession>A0A0C4ENR4</accession>
<feature type="compositionally biased region" description="Basic and acidic residues" evidence="1">
    <location>
        <begin position="103"/>
        <end position="113"/>
    </location>
</feature>
<evidence type="ECO:0000313" key="5">
    <source>
        <dbReference type="Proteomes" id="UP000005240"/>
    </source>
</evidence>
<feature type="chain" id="PRO_5009386141" description="Secreted protein" evidence="2">
    <location>
        <begin position="17"/>
        <end position="113"/>
    </location>
</feature>
<keyword evidence="2" id="KW-0732">Signal</keyword>
<dbReference type="EnsemblFungi" id="PTTG_02411-t43_1">
    <property type="protein sequence ID" value="PTTG_02411-t43_1-p1"/>
    <property type="gene ID" value="PTTG_02411"/>
</dbReference>
<organism evidence="3">
    <name type="scientific">Puccinia triticina (isolate 1-1 / race 1 (BBBD))</name>
    <name type="common">Brown leaf rust fungus</name>
    <dbReference type="NCBI Taxonomy" id="630390"/>
    <lineage>
        <taxon>Eukaryota</taxon>
        <taxon>Fungi</taxon>
        <taxon>Dikarya</taxon>
        <taxon>Basidiomycota</taxon>
        <taxon>Pucciniomycotina</taxon>
        <taxon>Pucciniomycetes</taxon>
        <taxon>Pucciniales</taxon>
        <taxon>Pucciniaceae</taxon>
        <taxon>Puccinia</taxon>
    </lineage>
</organism>
<dbReference type="OrthoDB" id="2497011at2759"/>
<name>A0A0C4ENR4_PUCT1</name>
<dbReference type="VEuPathDB" id="FungiDB:PTTG_02411"/>
<evidence type="ECO:0000313" key="4">
    <source>
        <dbReference type="EnsemblFungi" id="PTTG_02411-t43_1-p1"/>
    </source>
</evidence>
<protein>
    <recommendedName>
        <fullName evidence="6">Secreted protein</fullName>
    </recommendedName>
</protein>
<reference evidence="4" key="4">
    <citation type="submission" date="2025-05" db="UniProtKB">
        <authorList>
            <consortium name="EnsemblFungi"/>
        </authorList>
    </citation>
    <scope>IDENTIFICATION</scope>
    <source>
        <strain evidence="4">isolate 1-1 / race 1 (BBBD)</strain>
    </source>
</reference>
<evidence type="ECO:0000313" key="3">
    <source>
        <dbReference type="EMBL" id="OAV99051.1"/>
    </source>
</evidence>
<proteinExistence type="predicted"/>
<feature type="signal peptide" evidence="2">
    <location>
        <begin position="1"/>
        <end position="16"/>
    </location>
</feature>
<keyword evidence="5" id="KW-1185">Reference proteome</keyword>
<evidence type="ECO:0008006" key="6">
    <source>
        <dbReference type="Google" id="ProtNLM"/>
    </source>
</evidence>
<evidence type="ECO:0000256" key="2">
    <source>
        <dbReference type="SAM" id="SignalP"/>
    </source>
</evidence>
<feature type="region of interest" description="Disordered" evidence="1">
    <location>
        <begin position="48"/>
        <end position="113"/>
    </location>
</feature>
<reference evidence="3" key="2">
    <citation type="submission" date="2016-05" db="EMBL/GenBank/DDBJ databases">
        <title>Comparative analysis highlights variable genome content of wheat rusts and divergence of the mating loci.</title>
        <authorList>
            <person name="Cuomo C.A."/>
            <person name="Bakkeren G."/>
            <person name="Szabo L."/>
            <person name="Khalil H."/>
            <person name="Joly D."/>
            <person name="Goldberg J."/>
            <person name="Young S."/>
            <person name="Zeng Q."/>
            <person name="Fellers J."/>
        </authorList>
    </citation>
    <scope>NUCLEOTIDE SEQUENCE [LARGE SCALE GENOMIC DNA]</scope>
    <source>
        <strain evidence="3">1-1 BBBD Race 1</strain>
    </source>
</reference>